<evidence type="ECO:0000313" key="2">
    <source>
        <dbReference type="EMBL" id="KML56571.1"/>
    </source>
</evidence>
<dbReference type="AlphaFoldDB" id="A0A0J5WW62"/>
<reference evidence="2 3" key="1">
    <citation type="submission" date="2015-05" db="EMBL/GenBank/DDBJ databases">
        <title>Draft genome of Burkholderia cepacia LK29.</title>
        <authorList>
            <person name="Chan X.Y."/>
        </authorList>
    </citation>
    <scope>NUCLEOTIDE SEQUENCE [LARGE SCALE GENOMIC DNA]</scope>
    <source>
        <strain evidence="2 3">LK29</strain>
    </source>
</reference>
<feature type="region of interest" description="Disordered" evidence="1">
    <location>
        <begin position="160"/>
        <end position="189"/>
    </location>
</feature>
<name>A0A0J5WW62_BURCE</name>
<dbReference type="Proteomes" id="UP000036338">
    <property type="component" value="Unassembled WGS sequence"/>
</dbReference>
<feature type="region of interest" description="Disordered" evidence="1">
    <location>
        <begin position="425"/>
        <end position="445"/>
    </location>
</feature>
<dbReference type="RefSeq" id="WP_048246677.1">
    <property type="nucleotide sequence ID" value="NZ_LDWR01000026.1"/>
</dbReference>
<gene>
    <name evidence="2" type="ORF">VL15_16035</name>
</gene>
<proteinExistence type="predicted"/>
<evidence type="ECO:0000256" key="1">
    <source>
        <dbReference type="SAM" id="MobiDB-lite"/>
    </source>
</evidence>
<feature type="compositionally biased region" description="Low complexity" evidence="1">
    <location>
        <begin position="79"/>
        <end position="119"/>
    </location>
</feature>
<evidence type="ECO:0000313" key="3">
    <source>
        <dbReference type="Proteomes" id="UP000036338"/>
    </source>
</evidence>
<dbReference type="EMBL" id="LDWR01000026">
    <property type="protein sequence ID" value="KML56571.1"/>
    <property type="molecule type" value="Genomic_DNA"/>
</dbReference>
<protein>
    <recommendedName>
        <fullName evidence="4">L,D-transpeptidase</fullName>
    </recommendedName>
</protein>
<evidence type="ECO:0008006" key="4">
    <source>
        <dbReference type="Google" id="ProtNLM"/>
    </source>
</evidence>
<accession>A0A0J5WW62</accession>
<comment type="caution">
    <text evidence="2">The sequence shown here is derived from an EMBL/GenBank/DDBJ whole genome shotgun (WGS) entry which is preliminary data.</text>
</comment>
<feature type="compositionally biased region" description="Low complexity" evidence="1">
    <location>
        <begin position="160"/>
        <end position="171"/>
    </location>
</feature>
<feature type="region of interest" description="Disordered" evidence="1">
    <location>
        <begin position="79"/>
        <end position="130"/>
    </location>
</feature>
<dbReference type="PATRIC" id="fig|292.27.peg.3177"/>
<sequence length="445" mass="47533">MRRTCRWLARKMRRSQQKHATAGSADGFEHMLLSNPTRRFAKPRCLTRAVAMYVWLAVALPISVLAGRPVLAASDVPSSAATSSSSVAPSAHAASRVHPASPAHASSGASAAQPAPAASHAHHAEPASAASGASVASAASTAAPASAASAASAAEPASAASAVPASEAEAPAPTPPRRHPPLSAEEAKNATARAIDMRKRFTQEVTRRLNVPMSEQRAYGARLQKALADADLGDLAGEYVAMVDRSLNVQALFIYFRATPANAWLMIGASPVGTGLPGKYDHFLTPLGVFHHSPDNMDFRAEGTTNENGIRGYGRRDMRIYDFGWEDGERGWGKGGVSPMRFQMHATDPDRLESLLGIRHSKGCVRIPASLNTFFDRHGLLDDDYQARVEAGKSLWVLRRDRDITPIAGRYLVVIDSARKTRPAWSPMPGRKAWSKLPKGGDTAD</sequence>
<organism evidence="2 3">
    <name type="scientific">Burkholderia cepacia</name>
    <name type="common">Pseudomonas cepacia</name>
    <dbReference type="NCBI Taxonomy" id="292"/>
    <lineage>
        <taxon>Bacteria</taxon>
        <taxon>Pseudomonadati</taxon>
        <taxon>Pseudomonadota</taxon>
        <taxon>Betaproteobacteria</taxon>
        <taxon>Burkholderiales</taxon>
        <taxon>Burkholderiaceae</taxon>
        <taxon>Burkholderia</taxon>
        <taxon>Burkholderia cepacia complex</taxon>
    </lineage>
</organism>